<evidence type="ECO:0000313" key="2">
    <source>
        <dbReference type="Proteomes" id="UP000253729"/>
    </source>
</evidence>
<dbReference type="AlphaFoldDB" id="A0A3F3QGR3"/>
<reference evidence="1 2" key="1">
    <citation type="submission" date="2018-07" db="EMBL/GenBank/DDBJ databases">
        <title>The genomes of Aspergillus section Nigri reveals drivers in fungal speciation.</title>
        <authorList>
            <consortium name="DOE Joint Genome Institute"/>
            <person name="Vesth T.C."/>
            <person name="Nybo J."/>
            <person name="Theobald S."/>
            <person name="Brandl J."/>
            <person name="Frisvad J.C."/>
            <person name="Nielsen K.F."/>
            <person name="Lyhne E.K."/>
            <person name="Kogle M.E."/>
            <person name="Kuo A."/>
            <person name="Riley R."/>
            <person name="Clum A."/>
            <person name="Nolan M."/>
            <person name="Lipzen A."/>
            <person name="Salamov A."/>
            <person name="Henrissat B."/>
            <person name="Wiebenga A."/>
            <person name="De vries R.P."/>
            <person name="Grigoriev I.V."/>
            <person name="Mortensen U.H."/>
            <person name="Andersen M.R."/>
            <person name="Baker S.E."/>
        </authorList>
    </citation>
    <scope>NUCLEOTIDE SEQUENCE [LARGE SCALE GENOMIC DNA]</scope>
    <source>
        <strain evidence="1 2">CBS 139.54b</strain>
    </source>
</reference>
<sequence length="69" mass="7721">MIVMEKRNLLLSEMQIMQTGGEELTLILSVDKSGTSLMDVVVPNGVELVIREIAMSIFFVFFDGRLTDV</sequence>
<organism evidence="1 2">
    <name type="scientific">Aspergillus welwitschiae</name>
    <dbReference type="NCBI Taxonomy" id="1341132"/>
    <lineage>
        <taxon>Eukaryota</taxon>
        <taxon>Fungi</taxon>
        <taxon>Dikarya</taxon>
        <taxon>Ascomycota</taxon>
        <taxon>Pezizomycotina</taxon>
        <taxon>Eurotiomycetes</taxon>
        <taxon>Eurotiomycetidae</taxon>
        <taxon>Eurotiales</taxon>
        <taxon>Aspergillaceae</taxon>
        <taxon>Aspergillus</taxon>
        <taxon>Aspergillus subgen. Circumdati</taxon>
    </lineage>
</organism>
<gene>
    <name evidence="1" type="ORF">BDQ94DRAFT_133763</name>
</gene>
<dbReference type="GeneID" id="38132710"/>
<protein>
    <submittedName>
        <fullName evidence="1">Uncharacterized protein</fullName>
    </submittedName>
</protein>
<proteinExistence type="predicted"/>
<dbReference type="EMBL" id="KZ852033">
    <property type="protein sequence ID" value="RDH38361.1"/>
    <property type="molecule type" value="Genomic_DNA"/>
</dbReference>
<accession>A0A3F3QGR3</accession>
<dbReference type="RefSeq" id="XP_026631383.1">
    <property type="nucleotide sequence ID" value="XM_026764354.1"/>
</dbReference>
<evidence type="ECO:0000313" key="1">
    <source>
        <dbReference type="EMBL" id="RDH38361.1"/>
    </source>
</evidence>
<name>A0A3F3QGR3_9EURO</name>
<keyword evidence="2" id="KW-1185">Reference proteome</keyword>
<dbReference type="Proteomes" id="UP000253729">
    <property type="component" value="Unassembled WGS sequence"/>
</dbReference>